<name>A0AAD5TAZ1_9FUNG</name>
<organism evidence="9 10">
    <name type="scientific">Physocladia obscura</name>
    <dbReference type="NCBI Taxonomy" id="109957"/>
    <lineage>
        <taxon>Eukaryota</taxon>
        <taxon>Fungi</taxon>
        <taxon>Fungi incertae sedis</taxon>
        <taxon>Chytridiomycota</taxon>
        <taxon>Chytridiomycota incertae sedis</taxon>
        <taxon>Chytridiomycetes</taxon>
        <taxon>Chytridiales</taxon>
        <taxon>Chytriomycetaceae</taxon>
        <taxon>Physocladia</taxon>
    </lineage>
</organism>
<dbReference type="AlphaFoldDB" id="A0AAD5TAZ1"/>
<accession>A0AAD5TAZ1</accession>
<protein>
    <recommendedName>
        <fullName evidence="11">Gamma-butyrobetaine dioxygenase</fullName>
    </recommendedName>
</protein>
<dbReference type="PANTHER" id="PTHR10696:SF25">
    <property type="entry name" value="OXIDOREDUCTASE AIM17-RELATED"/>
    <property type="match status" value="1"/>
</dbReference>
<keyword evidence="3" id="KW-0479">Metal-binding</keyword>
<evidence type="ECO:0000313" key="10">
    <source>
        <dbReference type="Proteomes" id="UP001211907"/>
    </source>
</evidence>
<proteinExistence type="inferred from homology"/>
<keyword evidence="4" id="KW-0223">Dioxygenase</keyword>
<feature type="domain" description="TauD/TfdA-like" evidence="7">
    <location>
        <begin position="189"/>
        <end position="444"/>
    </location>
</feature>
<reference evidence="9" key="1">
    <citation type="submission" date="2020-05" db="EMBL/GenBank/DDBJ databases">
        <title>Phylogenomic resolution of chytrid fungi.</title>
        <authorList>
            <person name="Stajich J.E."/>
            <person name="Amses K."/>
            <person name="Simmons R."/>
            <person name="Seto K."/>
            <person name="Myers J."/>
            <person name="Bonds A."/>
            <person name="Quandt C.A."/>
            <person name="Barry K."/>
            <person name="Liu P."/>
            <person name="Grigoriev I."/>
            <person name="Longcore J.E."/>
            <person name="James T.Y."/>
        </authorList>
    </citation>
    <scope>NUCLEOTIDE SEQUENCE</scope>
    <source>
        <strain evidence="9">JEL0513</strain>
    </source>
</reference>
<dbReference type="InterPro" id="IPR003819">
    <property type="entry name" value="TauD/TfdA-like"/>
</dbReference>
<gene>
    <name evidence="9" type="ORF">HK100_011388</name>
</gene>
<dbReference type="PANTHER" id="PTHR10696">
    <property type="entry name" value="GAMMA-BUTYROBETAINE HYDROXYLASE-RELATED"/>
    <property type="match status" value="1"/>
</dbReference>
<dbReference type="InterPro" id="IPR010376">
    <property type="entry name" value="GBBH-like_N"/>
</dbReference>
<evidence type="ECO:0000256" key="6">
    <source>
        <dbReference type="ARBA" id="ARBA00023004"/>
    </source>
</evidence>
<dbReference type="GO" id="GO:0005739">
    <property type="term" value="C:mitochondrion"/>
    <property type="evidence" value="ECO:0007669"/>
    <property type="project" value="TreeGrafter"/>
</dbReference>
<dbReference type="Gene3D" id="3.30.2020.30">
    <property type="match status" value="1"/>
</dbReference>
<dbReference type="GO" id="GO:0046872">
    <property type="term" value="F:metal ion binding"/>
    <property type="evidence" value="ECO:0007669"/>
    <property type="project" value="UniProtKB-KW"/>
</dbReference>
<dbReference type="InterPro" id="IPR038492">
    <property type="entry name" value="GBBH-like_N_sf"/>
</dbReference>
<evidence type="ECO:0008006" key="11">
    <source>
        <dbReference type="Google" id="ProtNLM"/>
    </source>
</evidence>
<evidence type="ECO:0000259" key="7">
    <source>
        <dbReference type="Pfam" id="PF02668"/>
    </source>
</evidence>
<comment type="caution">
    <text evidence="9">The sequence shown here is derived from an EMBL/GenBank/DDBJ whole genome shotgun (WGS) entry which is preliminary data.</text>
</comment>
<keyword evidence="10" id="KW-1185">Reference proteome</keyword>
<evidence type="ECO:0000313" key="9">
    <source>
        <dbReference type="EMBL" id="KAJ3143089.1"/>
    </source>
</evidence>
<comment type="cofactor">
    <cofactor evidence="1">
        <name>Fe(2+)</name>
        <dbReference type="ChEBI" id="CHEBI:29033"/>
    </cofactor>
</comment>
<dbReference type="Gene3D" id="3.60.130.10">
    <property type="entry name" value="Clavaminate synthase-like"/>
    <property type="match status" value="1"/>
</dbReference>
<keyword evidence="5" id="KW-0560">Oxidoreductase</keyword>
<dbReference type="GO" id="GO:0016706">
    <property type="term" value="F:2-oxoglutarate-dependent dioxygenase activity"/>
    <property type="evidence" value="ECO:0007669"/>
    <property type="project" value="UniProtKB-ARBA"/>
</dbReference>
<keyword evidence="6" id="KW-0408">Iron</keyword>
<dbReference type="GO" id="GO:0045329">
    <property type="term" value="P:carnitine biosynthetic process"/>
    <property type="evidence" value="ECO:0007669"/>
    <property type="project" value="TreeGrafter"/>
</dbReference>
<evidence type="ECO:0000259" key="8">
    <source>
        <dbReference type="Pfam" id="PF06155"/>
    </source>
</evidence>
<evidence type="ECO:0000256" key="2">
    <source>
        <dbReference type="ARBA" id="ARBA00008654"/>
    </source>
</evidence>
<dbReference type="Pfam" id="PF02668">
    <property type="entry name" value="TauD"/>
    <property type="match status" value="1"/>
</dbReference>
<dbReference type="Pfam" id="PF06155">
    <property type="entry name" value="GBBH-like_N"/>
    <property type="match status" value="1"/>
</dbReference>
<comment type="similarity">
    <text evidence="2">Belongs to the gamma-BBH/TMLD family.</text>
</comment>
<evidence type="ECO:0000256" key="5">
    <source>
        <dbReference type="ARBA" id="ARBA00023002"/>
    </source>
</evidence>
<evidence type="ECO:0000256" key="4">
    <source>
        <dbReference type="ARBA" id="ARBA00022964"/>
    </source>
</evidence>
<dbReference type="SUPFAM" id="SSF51197">
    <property type="entry name" value="Clavaminate synthase-like"/>
    <property type="match status" value="1"/>
</dbReference>
<dbReference type="InterPro" id="IPR050411">
    <property type="entry name" value="AlphaKG_dependent_hydroxylases"/>
</dbReference>
<evidence type="ECO:0000256" key="1">
    <source>
        <dbReference type="ARBA" id="ARBA00001954"/>
    </source>
</evidence>
<evidence type="ECO:0000256" key="3">
    <source>
        <dbReference type="ARBA" id="ARBA00022723"/>
    </source>
</evidence>
<sequence>MVLQQWWHGVSVVGLRGIKARLGRSALVQAKRGLGVRVDVAAGGVFVAGSVDSGISISATGISVGGNGGGISGSGTGFSSIAGGIGGSSGSAVPGMWLRDACSCNNCVHPTTRQKLFSTGRFADADAHAETTVAAVESGPEPTSSVAIRFADGHVATTTASFNADIWSADLLPPTHTWHASAFSRVRTDIDYANLTSADNNTRPLLSLLNQLQSYGLAFISNIPFSSSSDDTLSHSSLEVIIAAMRCYPRHTFYGRTWDVKSVPNAKNIAYTSLDLGLHMDLMYFEAPPAIQFLHSLKNSVVGGQSIFVDSYAAAQILKSESPHHYTTLTRTPLTYHYDNDTHLMKQHRFLISESDINSDAPNNLRVFYSPPFQGPCERVRSSKEMKELVDAIAAFENILRRPEMLYETRLEPGTAVVFRNLRVLHGRREFDTSTGERHFKGAYVDHDVVKDRLMYLRRQKAHFE</sequence>
<feature type="domain" description="Gamma-butyrobetaine hydroxylase-like N-terminal" evidence="8">
    <location>
        <begin position="92"/>
        <end position="155"/>
    </location>
</feature>
<dbReference type="EMBL" id="JADGJH010000007">
    <property type="protein sequence ID" value="KAJ3143089.1"/>
    <property type="molecule type" value="Genomic_DNA"/>
</dbReference>
<dbReference type="InterPro" id="IPR042098">
    <property type="entry name" value="TauD-like_sf"/>
</dbReference>
<dbReference type="Proteomes" id="UP001211907">
    <property type="component" value="Unassembled WGS sequence"/>
</dbReference>